<comment type="similarity">
    <text evidence="1">Belongs to the metallo-dependent hydrolases superfamily. CpsB/CapC family.</text>
</comment>
<dbReference type="EC" id="3.1.3.48" evidence="2"/>
<evidence type="ECO:0000313" key="6">
    <source>
        <dbReference type="Proteomes" id="UP000071065"/>
    </source>
</evidence>
<gene>
    <name evidence="5" type="ORF">EZMO1_1812</name>
</gene>
<dbReference type="PATRIC" id="fig|570277.3.peg.1953"/>
<keyword evidence="3" id="KW-0378">Hydrolase</keyword>
<evidence type="ECO:0000313" key="5">
    <source>
        <dbReference type="EMBL" id="AMO55955.1"/>
    </source>
</evidence>
<proteinExistence type="inferred from homology"/>
<dbReference type="EMBL" id="CP013251">
    <property type="protein sequence ID" value="AMO55955.1"/>
    <property type="molecule type" value="Genomic_DNA"/>
</dbReference>
<dbReference type="Proteomes" id="UP000071065">
    <property type="component" value="Chromosome"/>
</dbReference>
<evidence type="ECO:0000256" key="2">
    <source>
        <dbReference type="ARBA" id="ARBA00013064"/>
    </source>
</evidence>
<dbReference type="PANTHER" id="PTHR39181">
    <property type="entry name" value="TYROSINE-PROTEIN PHOSPHATASE YWQE"/>
    <property type="match status" value="1"/>
</dbReference>
<evidence type="ECO:0000256" key="3">
    <source>
        <dbReference type="ARBA" id="ARBA00022801"/>
    </source>
</evidence>
<dbReference type="Gene3D" id="3.20.20.140">
    <property type="entry name" value="Metal-dependent hydrolases"/>
    <property type="match status" value="1"/>
</dbReference>
<dbReference type="Pfam" id="PF19567">
    <property type="entry name" value="CpsB_CapC"/>
    <property type="match status" value="1"/>
</dbReference>
<dbReference type="GO" id="GO:0045227">
    <property type="term" value="P:capsule polysaccharide biosynthetic process"/>
    <property type="evidence" value="ECO:0007669"/>
    <property type="project" value="UniProtKB-UniPathway"/>
</dbReference>
<dbReference type="AlphaFoldDB" id="A0A142BB29"/>
<dbReference type="GO" id="GO:0004725">
    <property type="term" value="F:protein tyrosine phosphatase activity"/>
    <property type="evidence" value="ECO:0007669"/>
    <property type="project" value="UniProtKB-EC"/>
</dbReference>
<dbReference type="PANTHER" id="PTHR39181:SF1">
    <property type="entry name" value="TYROSINE-PROTEIN PHOSPHATASE YWQE"/>
    <property type="match status" value="1"/>
</dbReference>
<dbReference type="GO" id="GO:0030145">
    <property type="term" value="F:manganese ion binding"/>
    <property type="evidence" value="ECO:0007669"/>
    <property type="project" value="InterPro"/>
</dbReference>
<dbReference type="STRING" id="570277.EZMO1_1812"/>
<dbReference type="KEGG" id="emp:EZMO1_1812"/>
<accession>A0A142BB29</accession>
<comment type="catalytic activity">
    <reaction evidence="4">
        <text>O-phospho-L-tyrosyl-[protein] + H2O = L-tyrosyl-[protein] + phosphate</text>
        <dbReference type="Rhea" id="RHEA:10684"/>
        <dbReference type="Rhea" id="RHEA-COMP:10136"/>
        <dbReference type="Rhea" id="RHEA-COMP:20101"/>
        <dbReference type="ChEBI" id="CHEBI:15377"/>
        <dbReference type="ChEBI" id="CHEBI:43474"/>
        <dbReference type="ChEBI" id="CHEBI:46858"/>
        <dbReference type="ChEBI" id="CHEBI:61978"/>
        <dbReference type="EC" id="3.1.3.48"/>
    </reaction>
</comment>
<dbReference type="SUPFAM" id="SSF51556">
    <property type="entry name" value="Metallo-dependent hydrolases"/>
    <property type="match status" value="1"/>
</dbReference>
<evidence type="ECO:0000256" key="4">
    <source>
        <dbReference type="ARBA" id="ARBA00051722"/>
    </source>
</evidence>
<organism evidence="5 6">
    <name type="scientific">Endozoicomonas montiporae CL-33</name>
    <dbReference type="NCBI Taxonomy" id="570277"/>
    <lineage>
        <taxon>Bacteria</taxon>
        <taxon>Pseudomonadati</taxon>
        <taxon>Pseudomonadota</taxon>
        <taxon>Gammaproteobacteria</taxon>
        <taxon>Oceanospirillales</taxon>
        <taxon>Endozoicomonadaceae</taxon>
        <taxon>Endozoicomonas</taxon>
    </lineage>
</organism>
<evidence type="ECO:0000256" key="1">
    <source>
        <dbReference type="ARBA" id="ARBA00005750"/>
    </source>
</evidence>
<sequence length="52" mass="5624">MIDIHNHIIPGIDDGALDMAMALQMLAMAQKQGVTHLVCTPHMHVGRFGTGQ</sequence>
<dbReference type="RefSeq" id="WP_160174024.1">
    <property type="nucleotide sequence ID" value="NZ_CP013251.1"/>
</dbReference>
<reference evidence="5 6" key="1">
    <citation type="journal article" date="2016" name="Front. Microbiol.">
        <title>Genomic Insight into the Host-Endosymbiont Relationship of Endozoicomonas montiporae CL-33(T) with its Coral Host.</title>
        <authorList>
            <person name="Ding J.-Y."/>
            <person name="Shiu J.-H."/>
            <person name="Chen W.-M."/>
            <person name="Chiang Y.-R."/>
            <person name="Tang S.-L."/>
        </authorList>
    </citation>
    <scope>NUCLEOTIDE SEQUENCE [LARGE SCALE GENOMIC DNA]</scope>
    <source>
        <strain evidence="5 6">CL-33</strain>
    </source>
</reference>
<dbReference type="UniPathway" id="UPA00934"/>
<dbReference type="InterPro" id="IPR032466">
    <property type="entry name" value="Metal_Hydrolase"/>
</dbReference>
<name>A0A142BB29_9GAMM</name>
<dbReference type="InterPro" id="IPR016667">
    <property type="entry name" value="Caps_polysacc_synth_CpsB/CapC"/>
</dbReference>
<protein>
    <recommendedName>
        <fullName evidence="2">protein-tyrosine-phosphatase</fullName>
        <ecNumber evidence="2">3.1.3.48</ecNumber>
    </recommendedName>
</protein>